<comment type="caution">
    <text evidence="1">The sequence shown here is derived from an EMBL/GenBank/DDBJ whole genome shotgun (WGS) entry which is preliminary data.</text>
</comment>
<dbReference type="EMBL" id="BDQV01000257">
    <property type="protein sequence ID" value="GAY61091.1"/>
    <property type="molecule type" value="Genomic_DNA"/>
</dbReference>
<dbReference type="Proteomes" id="UP000236630">
    <property type="component" value="Unassembled WGS sequence"/>
</dbReference>
<feature type="non-terminal residue" evidence="1">
    <location>
        <position position="1"/>
    </location>
</feature>
<reference evidence="1 2" key="1">
    <citation type="journal article" date="2017" name="Front. Genet.">
        <title>Draft sequencing of the heterozygous diploid genome of Satsuma (Citrus unshiu Marc.) using a hybrid assembly approach.</title>
        <authorList>
            <person name="Shimizu T."/>
            <person name="Tanizawa Y."/>
            <person name="Mochizuki T."/>
            <person name="Nagasaki H."/>
            <person name="Yoshioka T."/>
            <person name="Toyoda A."/>
            <person name="Fujiyama A."/>
            <person name="Kaminuma E."/>
            <person name="Nakamura Y."/>
        </authorList>
    </citation>
    <scope>NUCLEOTIDE SEQUENCE [LARGE SCALE GENOMIC DNA]</scope>
    <source>
        <strain evidence="2">cv. Miyagawa wase</strain>
    </source>
</reference>
<dbReference type="AlphaFoldDB" id="A0A2H5Q962"/>
<evidence type="ECO:0000313" key="2">
    <source>
        <dbReference type="Proteomes" id="UP000236630"/>
    </source>
</evidence>
<proteinExistence type="predicted"/>
<evidence type="ECO:0000313" key="1">
    <source>
        <dbReference type="EMBL" id="GAY61091.1"/>
    </source>
</evidence>
<name>A0A2H5Q962_CITUN</name>
<gene>
    <name evidence="1" type="ORF">CUMW_207050</name>
</gene>
<protein>
    <submittedName>
        <fullName evidence="1">Uncharacterized protein</fullName>
    </submittedName>
</protein>
<sequence length="60" mass="6426">SLLQIRSAIHDEALFVSSLISNSASHDSSLTLSRPAKGLKFTSIAAGFVCGFLDPFLLFK</sequence>
<organism evidence="1 2">
    <name type="scientific">Citrus unshiu</name>
    <name type="common">Satsuma mandarin</name>
    <name type="synonym">Citrus nobilis var. unshiu</name>
    <dbReference type="NCBI Taxonomy" id="55188"/>
    <lineage>
        <taxon>Eukaryota</taxon>
        <taxon>Viridiplantae</taxon>
        <taxon>Streptophyta</taxon>
        <taxon>Embryophyta</taxon>
        <taxon>Tracheophyta</taxon>
        <taxon>Spermatophyta</taxon>
        <taxon>Magnoliopsida</taxon>
        <taxon>eudicotyledons</taxon>
        <taxon>Gunneridae</taxon>
        <taxon>Pentapetalae</taxon>
        <taxon>rosids</taxon>
        <taxon>malvids</taxon>
        <taxon>Sapindales</taxon>
        <taxon>Rutaceae</taxon>
        <taxon>Aurantioideae</taxon>
        <taxon>Citrus</taxon>
    </lineage>
</organism>
<keyword evidence="2" id="KW-1185">Reference proteome</keyword>
<accession>A0A2H5Q962</accession>